<organism evidence="1 2">
    <name type="scientific">Cohnella herbarum</name>
    <dbReference type="NCBI Taxonomy" id="2728023"/>
    <lineage>
        <taxon>Bacteria</taxon>
        <taxon>Bacillati</taxon>
        <taxon>Bacillota</taxon>
        <taxon>Bacilli</taxon>
        <taxon>Bacillales</taxon>
        <taxon>Paenibacillaceae</taxon>
        <taxon>Cohnella</taxon>
    </lineage>
</organism>
<dbReference type="SUPFAM" id="SSF140663">
    <property type="entry name" value="TTHA0068-like"/>
    <property type="match status" value="1"/>
</dbReference>
<reference evidence="1 2" key="1">
    <citation type="submission" date="2020-04" db="EMBL/GenBank/DDBJ databases">
        <title>Genome sequencing of novel species.</title>
        <authorList>
            <person name="Heo J."/>
            <person name="Kim S.-J."/>
            <person name="Kim J.-S."/>
            <person name="Hong S.-B."/>
            <person name="Kwon S.-W."/>
        </authorList>
    </citation>
    <scope>NUCLEOTIDE SEQUENCE [LARGE SCALE GENOMIC DNA]</scope>
    <source>
        <strain evidence="1 2">MFER-1</strain>
    </source>
</reference>
<dbReference type="EMBL" id="CP051680">
    <property type="protein sequence ID" value="QJD87921.1"/>
    <property type="molecule type" value="Genomic_DNA"/>
</dbReference>
<dbReference type="InterPro" id="IPR023203">
    <property type="entry name" value="TTHA0068_sf"/>
</dbReference>
<dbReference type="PANTHER" id="PTHR34796">
    <property type="entry name" value="EXPRESSED PROTEIN"/>
    <property type="match status" value="1"/>
</dbReference>
<dbReference type="Proteomes" id="UP000502248">
    <property type="component" value="Chromosome"/>
</dbReference>
<gene>
    <name evidence="1" type="ORF">HH215_00920</name>
</gene>
<evidence type="ECO:0000313" key="1">
    <source>
        <dbReference type="EMBL" id="QJD87921.1"/>
    </source>
</evidence>
<dbReference type="AlphaFoldDB" id="A0A7Z2ZPW7"/>
<sequence length="132" mass="15186">MIDSRYWAYLSYFNVERDYFECHEVMEELWLEYGRSPLLQGLLQAAVGLHHWDNGNRSGAVKLMNAAQEKLSVYADEVLGLDLARLRIDLDQSLAALALRPTDAPFQAFELYIRDESVRLAAEEWEKADEGC</sequence>
<evidence type="ECO:0000313" key="2">
    <source>
        <dbReference type="Proteomes" id="UP000502248"/>
    </source>
</evidence>
<proteinExistence type="predicted"/>
<dbReference type="KEGG" id="cheb:HH215_00920"/>
<dbReference type="Gene3D" id="1.10.3450.10">
    <property type="entry name" value="TTHA0068-like"/>
    <property type="match status" value="1"/>
</dbReference>
<dbReference type="InterPro" id="IPR005500">
    <property type="entry name" value="DUF309"/>
</dbReference>
<protein>
    <submittedName>
        <fullName evidence="1">DUF309 domain-containing protein</fullName>
    </submittedName>
</protein>
<keyword evidence="2" id="KW-1185">Reference proteome</keyword>
<dbReference type="PANTHER" id="PTHR34796:SF1">
    <property type="entry name" value="EXPRESSED PROTEIN"/>
    <property type="match status" value="1"/>
</dbReference>
<accession>A0A7Z2ZPW7</accession>
<dbReference type="Pfam" id="PF03745">
    <property type="entry name" value="DUF309"/>
    <property type="match status" value="1"/>
</dbReference>
<name>A0A7Z2ZPW7_9BACL</name>